<name>A0A7J0D5M4_STRMI</name>
<dbReference type="EMBL" id="BLWD01000004">
    <property type="protein sequence ID" value="GFN10041.1"/>
    <property type="molecule type" value="Genomic_DNA"/>
</dbReference>
<feature type="region of interest" description="Disordered" evidence="1">
    <location>
        <begin position="21"/>
        <end position="59"/>
    </location>
</feature>
<feature type="region of interest" description="Disordered" evidence="1">
    <location>
        <begin position="146"/>
        <end position="188"/>
    </location>
</feature>
<feature type="compositionally biased region" description="Basic and acidic residues" evidence="1">
    <location>
        <begin position="42"/>
        <end position="54"/>
    </location>
</feature>
<organism evidence="2 3">
    <name type="scientific">Streptomyces microflavus</name>
    <name type="common">Streptomyces lipmanii</name>
    <dbReference type="NCBI Taxonomy" id="1919"/>
    <lineage>
        <taxon>Bacteria</taxon>
        <taxon>Bacillati</taxon>
        <taxon>Actinomycetota</taxon>
        <taxon>Actinomycetes</taxon>
        <taxon>Kitasatosporales</taxon>
        <taxon>Streptomycetaceae</taxon>
        <taxon>Streptomyces</taxon>
    </lineage>
</organism>
<dbReference type="Proteomes" id="UP000498740">
    <property type="component" value="Unassembled WGS sequence"/>
</dbReference>
<comment type="caution">
    <text evidence="2">The sequence shown here is derived from an EMBL/GenBank/DDBJ whole genome shotgun (WGS) entry which is preliminary data.</text>
</comment>
<dbReference type="AlphaFoldDB" id="A0A7J0D5M4"/>
<reference evidence="2 3" key="1">
    <citation type="submission" date="2020-05" db="EMBL/GenBank/DDBJ databases">
        <title>Whole genome shotgun sequence of Streptomyces microflavus NBRC 13062.</title>
        <authorList>
            <person name="Komaki H."/>
            <person name="Tamura T."/>
        </authorList>
    </citation>
    <scope>NUCLEOTIDE SEQUENCE [LARGE SCALE GENOMIC DNA]</scope>
    <source>
        <strain evidence="2 3">NBRC 13062</strain>
    </source>
</reference>
<proteinExistence type="predicted"/>
<protein>
    <submittedName>
        <fullName evidence="2">Uncharacterized protein</fullName>
    </submittedName>
</protein>
<evidence type="ECO:0000313" key="2">
    <source>
        <dbReference type="EMBL" id="GFN10041.1"/>
    </source>
</evidence>
<evidence type="ECO:0000256" key="1">
    <source>
        <dbReference type="SAM" id="MobiDB-lite"/>
    </source>
</evidence>
<sequence>MTLSVTFSLVAGTVWVSSDSSEDAQSVTAARGSDAAGGGPEPFRRAPHTPERHVPASHVPLVPSRPLKVAIPAIFIEAAVTGLGLDMVQRRRVETVAPAALGRAGAPCVGVTGSAACFTVRRGSLAAGARGCTGQPCRAHHLAVASRTSATEGSKPSSRESLGKSAGQQGINTPSKRPKRLNNKHTLANCRPLLALP</sequence>
<accession>A0A7J0D5M4</accession>
<feature type="compositionally biased region" description="Polar residues" evidence="1">
    <location>
        <begin position="163"/>
        <end position="175"/>
    </location>
</feature>
<feature type="compositionally biased region" description="Polar residues" evidence="1">
    <location>
        <begin position="146"/>
        <end position="156"/>
    </location>
</feature>
<evidence type="ECO:0000313" key="3">
    <source>
        <dbReference type="Proteomes" id="UP000498740"/>
    </source>
</evidence>
<gene>
    <name evidence="2" type="ORF">Smic_85970</name>
</gene>